<dbReference type="Proteomes" id="UP000242930">
    <property type="component" value="Unassembled WGS sequence"/>
</dbReference>
<dbReference type="RefSeq" id="WP_090310562.1">
    <property type="nucleotide sequence ID" value="NZ_FNZE01000007.1"/>
</dbReference>
<dbReference type="OrthoDB" id="5421820at2"/>
<reference evidence="3" key="1">
    <citation type="submission" date="2016-10" db="EMBL/GenBank/DDBJ databases">
        <authorList>
            <person name="Varghese N."/>
            <person name="Submissions S."/>
        </authorList>
    </citation>
    <scope>NUCLEOTIDE SEQUENCE [LARGE SCALE GENOMIC DNA]</scope>
    <source>
        <strain evidence="3">LMG 25967</strain>
    </source>
</reference>
<protein>
    <submittedName>
        <fullName evidence="2">Late embryogenesis abundant protein</fullName>
    </submittedName>
</protein>
<name>A0A1H6XYX5_9PSED</name>
<proteinExistence type="predicted"/>
<evidence type="ECO:0000259" key="1">
    <source>
        <dbReference type="SMART" id="SM00769"/>
    </source>
</evidence>
<evidence type="ECO:0000313" key="3">
    <source>
        <dbReference type="Proteomes" id="UP000242930"/>
    </source>
</evidence>
<sequence length="166" mass="17326">MSSLVAPPVARAVRFLLGALLVLTLSACAALGVRDPLNIQVVGVEPLPGEGLEMRFAVKLRVQNPNTTPIDYDGIALELKVNERSLARGVSAQSGSVPRFGETVLVVPVSISAFAAVRQALGLAENARLDSLPYVLRGKLGGGLLGGRRFSDAGTLDLSAVGKARR</sequence>
<keyword evidence="3" id="KW-1185">Reference proteome</keyword>
<dbReference type="SMART" id="SM00769">
    <property type="entry name" value="WHy"/>
    <property type="match status" value="1"/>
</dbReference>
<evidence type="ECO:0000313" key="2">
    <source>
        <dbReference type="EMBL" id="SEJ33386.1"/>
    </source>
</evidence>
<organism evidence="2 3">
    <name type="scientific">Pseudomonas linyingensis</name>
    <dbReference type="NCBI Taxonomy" id="915471"/>
    <lineage>
        <taxon>Bacteria</taxon>
        <taxon>Pseudomonadati</taxon>
        <taxon>Pseudomonadota</taxon>
        <taxon>Gammaproteobacteria</taxon>
        <taxon>Pseudomonadales</taxon>
        <taxon>Pseudomonadaceae</taxon>
        <taxon>Pseudomonas</taxon>
    </lineage>
</organism>
<dbReference type="SUPFAM" id="SSF117070">
    <property type="entry name" value="LEA14-like"/>
    <property type="match status" value="1"/>
</dbReference>
<dbReference type="InterPro" id="IPR013990">
    <property type="entry name" value="WHy-dom"/>
</dbReference>
<dbReference type="STRING" id="915471.SAMN05216201_10781"/>
<gene>
    <name evidence="2" type="ORF">SAMN05216201_10781</name>
</gene>
<accession>A0A1H6XYX5</accession>
<dbReference type="GO" id="GO:0009269">
    <property type="term" value="P:response to desiccation"/>
    <property type="evidence" value="ECO:0007669"/>
    <property type="project" value="InterPro"/>
</dbReference>
<dbReference type="Gene3D" id="2.60.40.1820">
    <property type="match status" value="1"/>
</dbReference>
<dbReference type="InterPro" id="IPR004864">
    <property type="entry name" value="LEA_2"/>
</dbReference>
<feature type="domain" description="Water stress and hypersensitive response" evidence="1">
    <location>
        <begin position="39"/>
        <end position="159"/>
    </location>
</feature>
<dbReference type="Pfam" id="PF03168">
    <property type="entry name" value="LEA_2"/>
    <property type="match status" value="1"/>
</dbReference>
<dbReference type="AlphaFoldDB" id="A0A1H6XYX5"/>
<dbReference type="EMBL" id="FNZE01000007">
    <property type="protein sequence ID" value="SEJ33386.1"/>
    <property type="molecule type" value="Genomic_DNA"/>
</dbReference>